<evidence type="ECO:0000313" key="4">
    <source>
        <dbReference type="Proteomes" id="UP000255066"/>
    </source>
</evidence>
<proteinExistence type="predicted"/>
<evidence type="ECO:0000313" key="2">
    <source>
        <dbReference type="EMBL" id="STX30462.1"/>
    </source>
</evidence>
<name>A0A378I6H9_9GAMM</name>
<dbReference type="EMBL" id="UGNW01000001">
    <property type="protein sequence ID" value="STX30462.1"/>
    <property type="molecule type" value="Genomic_DNA"/>
</dbReference>
<reference evidence="1 3" key="1">
    <citation type="submission" date="2015-11" db="EMBL/GenBank/DDBJ databases">
        <title>Genomic analysis of 38 Legionella species identifies large and diverse effector repertoires.</title>
        <authorList>
            <person name="Burstein D."/>
            <person name="Amaro F."/>
            <person name="Zusman T."/>
            <person name="Lifshitz Z."/>
            <person name="Cohen O."/>
            <person name="Gilbert J.A."/>
            <person name="Pupko T."/>
            <person name="Shuman H.A."/>
            <person name="Segal G."/>
        </authorList>
    </citation>
    <scope>NUCLEOTIDE SEQUENCE [LARGE SCALE GENOMIC DNA]</scope>
    <source>
        <strain evidence="1 3">CDC#1407-AL-14</strain>
    </source>
</reference>
<dbReference type="AlphaFoldDB" id="A0A378I6H9"/>
<evidence type="ECO:0000313" key="1">
    <source>
        <dbReference type="EMBL" id="KTC73894.1"/>
    </source>
</evidence>
<organism evidence="2 4">
    <name type="scientific">Legionella birminghamensis</name>
    <dbReference type="NCBI Taxonomy" id="28083"/>
    <lineage>
        <taxon>Bacteria</taxon>
        <taxon>Pseudomonadati</taxon>
        <taxon>Pseudomonadota</taxon>
        <taxon>Gammaproteobacteria</taxon>
        <taxon>Legionellales</taxon>
        <taxon>Legionellaceae</taxon>
        <taxon>Legionella</taxon>
    </lineage>
</organism>
<dbReference type="EMBL" id="LNXT01000012">
    <property type="protein sequence ID" value="KTC73894.1"/>
    <property type="molecule type" value="Genomic_DNA"/>
</dbReference>
<dbReference type="CDD" id="cd22744">
    <property type="entry name" value="OTU"/>
    <property type="match status" value="1"/>
</dbReference>
<dbReference type="RefSeq" id="WP_058523050.1">
    <property type="nucleotide sequence ID" value="NZ_CAAAHV010000024.1"/>
</dbReference>
<dbReference type="OrthoDB" id="5634175at2"/>
<evidence type="ECO:0000313" key="3">
    <source>
        <dbReference type="Proteomes" id="UP000054735"/>
    </source>
</evidence>
<dbReference type="Proteomes" id="UP000054735">
    <property type="component" value="Unassembled WGS sequence"/>
</dbReference>
<reference evidence="2 4" key="2">
    <citation type="submission" date="2018-06" db="EMBL/GenBank/DDBJ databases">
        <authorList>
            <consortium name="Pathogen Informatics"/>
            <person name="Doyle S."/>
        </authorList>
    </citation>
    <scope>NUCLEOTIDE SEQUENCE [LARGE SCALE GENOMIC DNA]</scope>
    <source>
        <strain evidence="2 4">NCTC12437</strain>
    </source>
</reference>
<sequence length="341" mass="38506">MATATSTSTFFRQAPGINQLVRPAPQSAEKQLGGYINVGDGNDCFFRSVAAGIISKVLKDPIKNERLIKQILDYHKEIFPKPQQHERAPSYAARLKLLMAAQPITQFVRDLGFTLRQIAVDEIISNLIVYQDAFTDDMESVDMMRKGDTWINDTVLRDALAYRLALPIDIHEIEHGKPLHASHHSLPPAGVIPASKIKIQLLGKHYMPSVTNITVFEKLNAAASLPQLPDFKRSNDPDIKMLKAQLKEIRLALHQKYQHHVKNLNAKKIDRETLMSIYETEMKIIGNDSPSVRYPGTEHGLEQFFRKIMRHTQRSEAINIQPGGNFQTNTAQILSMLFHAA</sequence>
<keyword evidence="3" id="KW-1185">Reference proteome</keyword>
<dbReference type="Proteomes" id="UP000255066">
    <property type="component" value="Unassembled WGS sequence"/>
</dbReference>
<protein>
    <submittedName>
        <fullName evidence="2">Uncharacterized protein</fullName>
    </submittedName>
</protein>
<gene>
    <name evidence="1" type="ORF">Lbir_0950</name>
    <name evidence="2" type="ORF">NCTC12437_00216</name>
</gene>
<accession>A0A378I6H9</accession>